<dbReference type="InterPro" id="IPR017956">
    <property type="entry name" value="AT_hook_DNA-bd_motif"/>
</dbReference>
<gene>
    <name evidence="2" type="ORF">UTRI_04248_B</name>
</gene>
<feature type="compositionally biased region" description="Low complexity" evidence="1">
    <location>
        <begin position="569"/>
        <end position="579"/>
    </location>
</feature>
<feature type="region of interest" description="Disordered" evidence="1">
    <location>
        <begin position="609"/>
        <end position="637"/>
    </location>
</feature>
<proteinExistence type="predicted"/>
<evidence type="ECO:0000313" key="2">
    <source>
        <dbReference type="EMBL" id="SPO27716.1"/>
    </source>
</evidence>
<feature type="compositionally biased region" description="Low complexity" evidence="1">
    <location>
        <begin position="619"/>
        <end position="634"/>
    </location>
</feature>
<dbReference type="SMART" id="SM00384">
    <property type="entry name" value="AT_hook"/>
    <property type="match status" value="3"/>
</dbReference>
<name>A0A5C3EDK8_9BASI</name>
<feature type="compositionally biased region" description="Basic and acidic residues" evidence="1">
    <location>
        <begin position="440"/>
        <end position="453"/>
    </location>
</feature>
<feature type="compositionally biased region" description="Polar residues" evidence="1">
    <location>
        <begin position="1"/>
        <end position="11"/>
    </location>
</feature>
<reference evidence="2 3" key="1">
    <citation type="submission" date="2018-03" db="EMBL/GenBank/DDBJ databases">
        <authorList>
            <person name="Guldener U."/>
        </authorList>
    </citation>
    <scope>NUCLEOTIDE SEQUENCE [LARGE SCALE GENOMIC DNA]</scope>
    <source>
        <strain evidence="2 3">NBRC100155</strain>
    </source>
</reference>
<sequence>MQSLSRNNTMIDSEPPAKKPRGRPRKVDTSQPLHPWASTSRPQQQQQQIPSPSISHHSLTRATVHPQQLPTGTNLPLQAAAAAIAPVPTASFYAQPQAQAQPQLQPQPQPYVSTAAYVRATPVPAAIPEQQYVVPVPMPRQNVPTRADLEFLLGGPPRVKVRSATPNVAATQTRQVSNSSAAPVSAAVARSTPSGQYQYPPIVQMPVAGPSRTTAPSPTAHAVYPQTTNHPNRTAVSSRPANLAVFPGDEEPDRSAEYDDGLALGAEAVMESDHDGDIEDEIQFQETDDPNDPDFRPNAAASKRPSRPSQTSEGAASTPPRTGRRSLASSSTGVGKVAGSSAAADGVTKRRGRPPKVFYTPDVVEKMKIANEILNMAEEAGALGGKARLDDIIDRKTRAQLSPEMQAAILRARNTQLQRVRRERLLRNEPVLGLNKRRKVQGEDKPEVKDKGEKKRGRPRSSVDKRDGEDKEVDAEGGSGSAIVERARGKVAEWIKTISSEAGGSEDATPAGDASFHEDEESGQGQRTKRTDGRSSAVAAPESSASSRKRTSKAGATSPPPSTPPAPAPAIAVPETEPAGDASIDPRVEGPADGEEHAVEHYFSRFGKVTGKETPASPPAAAAAAAAAAAGAAPSNTERAVEAGQLYEAGVVGDEYYFST</sequence>
<dbReference type="AlphaFoldDB" id="A0A5C3EDK8"/>
<organism evidence="2 3">
    <name type="scientific">Ustilago trichophora</name>
    <dbReference type="NCBI Taxonomy" id="86804"/>
    <lineage>
        <taxon>Eukaryota</taxon>
        <taxon>Fungi</taxon>
        <taxon>Dikarya</taxon>
        <taxon>Basidiomycota</taxon>
        <taxon>Ustilaginomycotina</taxon>
        <taxon>Ustilaginomycetes</taxon>
        <taxon>Ustilaginales</taxon>
        <taxon>Ustilaginaceae</taxon>
        <taxon>Ustilago</taxon>
    </lineage>
</organism>
<feature type="compositionally biased region" description="Low complexity" evidence="1">
    <location>
        <begin position="535"/>
        <end position="546"/>
    </location>
</feature>
<dbReference type="EMBL" id="OOIN01000018">
    <property type="protein sequence ID" value="SPO27716.1"/>
    <property type="molecule type" value="Genomic_DNA"/>
</dbReference>
<feature type="compositionally biased region" description="Basic and acidic residues" evidence="1">
    <location>
        <begin position="584"/>
        <end position="596"/>
    </location>
</feature>
<feature type="compositionally biased region" description="Low complexity" evidence="1">
    <location>
        <begin position="328"/>
        <end position="346"/>
    </location>
</feature>
<feature type="region of interest" description="Disordered" evidence="1">
    <location>
        <begin position="285"/>
        <end position="357"/>
    </location>
</feature>
<feature type="compositionally biased region" description="Polar residues" evidence="1">
    <location>
        <begin position="225"/>
        <end position="239"/>
    </location>
</feature>
<dbReference type="Pfam" id="PF02178">
    <property type="entry name" value="AT_hook"/>
    <property type="match status" value="3"/>
</dbReference>
<dbReference type="GO" id="GO:0003677">
    <property type="term" value="F:DNA binding"/>
    <property type="evidence" value="ECO:0007669"/>
    <property type="project" value="InterPro"/>
</dbReference>
<feature type="compositionally biased region" description="Polar residues" evidence="1">
    <location>
        <begin position="29"/>
        <end position="41"/>
    </location>
</feature>
<feature type="region of interest" description="Disordered" evidence="1">
    <location>
        <begin position="209"/>
        <end position="239"/>
    </location>
</feature>
<feature type="region of interest" description="Disordered" evidence="1">
    <location>
        <begin position="1"/>
        <end position="72"/>
    </location>
</feature>
<dbReference type="OrthoDB" id="2550589at2759"/>
<evidence type="ECO:0000256" key="1">
    <source>
        <dbReference type="SAM" id="MobiDB-lite"/>
    </source>
</evidence>
<keyword evidence="3" id="KW-1185">Reference proteome</keyword>
<feature type="compositionally biased region" description="Pro residues" evidence="1">
    <location>
        <begin position="558"/>
        <end position="568"/>
    </location>
</feature>
<feature type="region of interest" description="Disordered" evidence="1">
    <location>
        <begin position="431"/>
        <end position="596"/>
    </location>
</feature>
<dbReference type="Proteomes" id="UP000324022">
    <property type="component" value="Unassembled WGS sequence"/>
</dbReference>
<feature type="compositionally biased region" description="Low complexity" evidence="1">
    <location>
        <begin position="42"/>
        <end position="55"/>
    </location>
</feature>
<accession>A0A5C3EDK8</accession>
<feature type="compositionally biased region" description="Polar residues" evidence="1">
    <location>
        <begin position="56"/>
        <end position="72"/>
    </location>
</feature>
<protein>
    <submittedName>
        <fullName evidence="2">Uncharacterized protein</fullName>
    </submittedName>
</protein>
<evidence type="ECO:0000313" key="3">
    <source>
        <dbReference type="Proteomes" id="UP000324022"/>
    </source>
</evidence>